<dbReference type="SMART" id="SM00181">
    <property type="entry name" value="EGF"/>
    <property type="match status" value="13"/>
</dbReference>
<evidence type="ECO:0000313" key="7">
    <source>
        <dbReference type="EMBL" id="CAB3987427.1"/>
    </source>
</evidence>
<keyword evidence="4 6" id="KW-1015">Disulfide bond</keyword>
<dbReference type="InterPro" id="IPR035914">
    <property type="entry name" value="Sperma_CUB_dom_sf"/>
</dbReference>
<dbReference type="Gene3D" id="1.25.40.610">
    <property type="match status" value="1"/>
</dbReference>
<accession>A0A6S7GJI1</accession>
<dbReference type="PROSITE" id="PS01180">
    <property type="entry name" value="CUB"/>
    <property type="match status" value="2"/>
</dbReference>
<dbReference type="GO" id="GO:0005509">
    <property type="term" value="F:calcium ion binding"/>
    <property type="evidence" value="ECO:0007669"/>
    <property type="project" value="InterPro"/>
</dbReference>
<evidence type="ECO:0000313" key="8">
    <source>
        <dbReference type="Proteomes" id="UP001152795"/>
    </source>
</evidence>
<name>A0A6S7GJI1_PARCT</name>
<comment type="caution">
    <text evidence="7">The sequence shown here is derived from an EMBL/GenBank/DDBJ whole genome shotgun (WGS) entry which is preliminary data.</text>
</comment>
<evidence type="ECO:0000256" key="6">
    <source>
        <dbReference type="PROSITE-ProRule" id="PRU00076"/>
    </source>
</evidence>
<dbReference type="CDD" id="cd00041">
    <property type="entry name" value="CUB"/>
    <property type="match status" value="1"/>
</dbReference>
<keyword evidence="3" id="KW-0677">Repeat</keyword>
<dbReference type="PROSITE" id="PS01187">
    <property type="entry name" value="EGF_CA"/>
    <property type="match status" value="4"/>
</dbReference>
<sequence>KAKNKDMSCWYKARITSFCEDFQREEIIIFLFVSSSAADPSYKCHQNISSWQGNLSFPLSFRDNVNRKEEVPCVWNLSVSSGNIIKLIVTELQVGNDTNCNKSYLEIYDGDALMVKSLCWLNGSFSLLSTSSGLSIRLVVSSNDLFRTFHAHHQGICSLSVNPWSGVLSSPNYPHPYLSNQNCSWRFPDRGDGYRTIFTIKHLDLDGDSDCQKNLLTISSSTVNMVICSKSSLSLDSCSVEVKFQSKENYNKSTGFEIEYVVEGGNASHVDECTTKQHNCHKEAKCRNTVGSYVCECNMYHTGNGTFCTDIDECSFGSQVCKPHSICTNTEGAYDCECKAGFEGNGHVRCVNVDECEEDAHDCDANAKCTDTVGSYICTCAEYYTGNGTYCEDINECLHDINVCDTNAKCLNKIGSYECICDTGYTGNGENCFESVVGDTGELHHYTYITILYLLFCHHLNGVMCNCLYFPLDINECLSSIRLCYDNAKCQNIPGSFICKCDIGFTGHRYNCSDIDECSFNEDICHPNAECNNSFGSFECRCLSGYTGDGFNCTDIDECSLNKNVCHPNAKCDNTIGSFKCHCISGYTGDGCNCTDVDECSSNKDICHSDAECNNTLGSFDCCCLSGYGGNGFNCTDLDECSLNNNTCHQYAKCINSIGSFQCNCLSGYTGDGLNCSDSDECYFNTSACHSNAKCSNSIGSYRCNCDTGFTGNGFNCTDLDECTSLPKEICHENADCINMIGSYRCQCVTGFIGNGFNCTDINECCSKKKSCHPDAECMNVVGSFYCRCRHGYTGDGFNCVDLDECKMKINLCDSNARCININGSYNCQCDDGYSGDGFHCLDILNGSTYCSLEESQDVTWETTVVGDVRTHSCPNEHLGNCSRKCSDQGIWEYPDMSNCVSPKFISLDNQFHEENVAKEDVLHGSDVLSNLTSGNRTKLYGGDIIASVRILKRLVFNSNRSRLSNFSEQDIEKFTTSYSKTFTDEISSQAIDVRNFSGLVFGKSEGDYGAVSFPGSLYGENVGENGKERCSVIIFHILRLTTGFSYCFAFYLNQKFCTNSVLKLLKILKEVKPRNTSNM</sequence>
<dbReference type="EMBL" id="CACRXK020001173">
    <property type="protein sequence ID" value="CAB3987427.1"/>
    <property type="molecule type" value="Genomic_DNA"/>
</dbReference>
<evidence type="ECO:0000256" key="4">
    <source>
        <dbReference type="ARBA" id="ARBA00023157"/>
    </source>
</evidence>
<dbReference type="FunFam" id="2.10.25.10:FF:000038">
    <property type="entry name" value="Fibrillin 2"/>
    <property type="match status" value="13"/>
</dbReference>
<dbReference type="InterPro" id="IPR018097">
    <property type="entry name" value="EGF_Ca-bd_CS"/>
</dbReference>
<dbReference type="GO" id="GO:0016020">
    <property type="term" value="C:membrane"/>
    <property type="evidence" value="ECO:0007669"/>
    <property type="project" value="InterPro"/>
</dbReference>
<dbReference type="PROSITE" id="PS50026">
    <property type="entry name" value="EGF_3"/>
    <property type="match status" value="13"/>
</dbReference>
<dbReference type="InterPro" id="IPR001881">
    <property type="entry name" value="EGF-like_Ca-bd_dom"/>
</dbReference>
<dbReference type="PANTHER" id="PTHR24050">
    <property type="entry name" value="PA14 DOMAIN-CONTAINING PROTEIN"/>
    <property type="match status" value="1"/>
</dbReference>
<dbReference type="Pfam" id="PF12947">
    <property type="entry name" value="EGF_3"/>
    <property type="match status" value="9"/>
</dbReference>
<dbReference type="Gene3D" id="2.60.120.290">
    <property type="entry name" value="Spermadhesin, CUB domain"/>
    <property type="match status" value="2"/>
</dbReference>
<dbReference type="PROSITE" id="PS00022">
    <property type="entry name" value="EGF_1"/>
    <property type="match status" value="1"/>
</dbReference>
<dbReference type="AlphaFoldDB" id="A0A6S7GJI1"/>
<dbReference type="InterPro" id="IPR000742">
    <property type="entry name" value="EGF"/>
</dbReference>
<dbReference type="Pfam" id="PF07645">
    <property type="entry name" value="EGF_CA"/>
    <property type="match status" value="4"/>
</dbReference>
<evidence type="ECO:0000256" key="1">
    <source>
        <dbReference type="ARBA" id="ARBA00022536"/>
    </source>
</evidence>
<gene>
    <name evidence="7" type="ORF">PACLA_8A027837</name>
</gene>
<feature type="non-terminal residue" evidence="7">
    <location>
        <position position="1"/>
    </location>
</feature>
<reference evidence="7" key="1">
    <citation type="submission" date="2020-04" db="EMBL/GenBank/DDBJ databases">
        <authorList>
            <person name="Alioto T."/>
            <person name="Alioto T."/>
            <person name="Gomez Garrido J."/>
        </authorList>
    </citation>
    <scope>NUCLEOTIDE SEQUENCE</scope>
    <source>
        <strain evidence="7">A484AB</strain>
    </source>
</reference>
<dbReference type="InterPro" id="IPR001879">
    <property type="entry name" value="GPCR_2_extracellular_dom"/>
</dbReference>
<dbReference type="PROSITE" id="PS00010">
    <property type="entry name" value="ASX_HYDROXYL"/>
    <property type="match status" value="13"/>
</dbReference>
<organism evidence="7 8">
    <name type="scientific">Paramuricea clavata</name>
    <name type="common">Red gorgonian</name>
    <name type="synonym">Violescent sea-whip</name>
    <dbReference type="NCBI Taxonomy" id="317549"/>
    <lineage>
        <taxon>Eukaryota</taxon>
        <taxon>Metazoa</taxon>
        <taxon>Cnidaria</taxon>
        <taxon>Anthozoa</taxon>
        <taxon>Octocorallia</taxon>
        <taxon>Malacalcyonacea</taxon>
        <taxon>Plexauridae</taxon>
        <taxon>Paramuricea</taxon>
    </lineage>
</organism>
<keyword evidence="8" id="KW-1185">Reference proteome</keyword>
<feature type="disulfide bond" evidence="5">
    <location>
        <begin position="211"/>
        <end position="228"/>
    </location>
</feature>
<proteinExistence type="predicted"/>
<feature type="disulfide bond" evidence="6">
    <location>
        <begin position="583"/>
        <end position="592"/>
    </location>
</feature>
<evidence type="ECO:0000256" key="3">
    <source>
        <dbReference type="ARBA" id="ARBA00022737"/>
    </source>
</evidence>
<evidence type="ECO:0000256" key="5">
    <source>
        <dbReference type="PROSITE-ProRule" id="PRU00059"/>
    </source>
</evidence>
<dbReference type="InterPro" id="IPR052235">
    <property type="entry name" value="Nephronectin_domain"/>
</dbReference>
<dbReference type="SUPFAM" id="SSF49854">
    <property type="entry name" value="Spermadhesin, CUB domain"/>
    <property type="match status" value="2"/>
</dbReference>
<dbReference type="PROSITE" id="PS50227">
    <property type="entry name" value="G_PROTEIN_RECEP_F2_3"/>
    <property type="match status" value="1"/>
</dbReference>
<dbReference type="Proteomes" id="UP001152795">
    <property type="component" value="Unassembled WGS sequence"/>
</dbReference>
<dbReference type="Gene3D" id="4.10.1240.10">
    <property type="entry name" value="GPCR, family 2, extracellular hormone receptor domain"/>
    <property type="match status" value="1"/>
</dbReference>
<dbReference type="InterPro" id="IPR000152">
    <property type="entry name" value="EGF-type_Asp/Asn_hydroxyl_site"/>
</dbReference>
<dbReference type="SUPFAM" id="SSF57184">
    <property type="entry name" value="Growth factor receptor domain"/>
    <property type="match status" value="4"/>
</dbReference>
<dbReference type="PROSITE" id="PS01186">
    <property type="entry name" value="EGF_2"/>
    <property type="match status" value="9"/>
</dbReference>
<dbReference type="Gene3D" id="2.10.25.10">
    <property type="entry name" value="Laminin"/>
    <property type="match status" value="13"/>
</dbReference>
<dbReference type="SMART" id="SM00042">
    <property type="entry name" value="CUB"/>
    <property type="match status" value="2"/>
</dbReference>
<dbReference type="SUPFAM" id="SSF57196">
    <property type="entry name" value="EGF/Laminin"/>
    <property type="match status" value="2"/>
</dbReference>
<dbReference type="Pfam" id="PF00431">
    <property type="entry name" value="CUB"/>
    <property type="match status" value="2"/>
</dbReference>
<dbReference type="SMART" id="SM00008">
    <property type="entry name" value="HormR"/>
    <property type="match status" value="1"/>
</dbReference>
<dbReference type="SMART" id="SM00179">
    <property type="entry name" value="EGF_CA"/>
    <property type="match status" value="13"/>
</dbReference>
<dbReference type="InterPro" id="IPR000859">
    <property type="entry name" value="CUB_dom"/>
</dbReference>
<dbReference type="CDD" id="cd00054">
    <property type="entry name" value="EGF_CA"/>
    <property type="match status" value="13"/>
</dbReference>
<comment type="caution">
    <text evidence="6">Lacks conserved residue(s) required for the propagation of feature annotation.</text>
</comment>
<dbReference type="SUPFAM" id="SSF111418">
    <property type="entry name" value="Hormone receptor domain"/>
    <property type="match status" value="1"/>
</dbReference>
<dbReference type="InterPro" id="IPR036445">
    <property type="entry name" value="GPCR_2_extracell_dom_sf"/>
</dbReference>
<evidence type="ECO:0000256" key="2">
    <source>
        <dbReference type="ARBA" id="ARBA00022729"/>
    </source>
</evidence>
<dbReference type="InterPro" id="IPR009030">
    <property type="entry name" value="Growth_fac_rcpt_cys_sf"/>
</dbReference>
<dbReference type="InterPro" id="IPR024731">
    <property type="entry name" value="NELL2-like_EGF"/>
</dbReference>
<dbReference type="PANTHER" id="PTHR24050:SF28">
    <property type="entry name" value="UROMODULIN-LIKE"/>
    <property type="match status" value="1"/>
</dbReference>
<dbReference type="GO" id="GO:0004930">
    <property type="term" value="F:G protein-coupled receptor activity"/>
    <property type="evidence" value="ECO:0007669"/>
    <property type="project" value="InterPro"/>
</dbReference>
<dbReference type="InterPro" id="IPR049883">
    <property type="entry name" value="NOTCH1_EGF-like"/>
</dbReference>
<dbReference type="OrthoDB" id="9990982at2759"/>
<keyword evidence="2" id="KW-0732">Signal</keyword>
<protein>
    <submittedName>
        <fullName evidence="7">Latent-transforming growth factor beta-binding 4-like isoform X1</fullName>
    </submittedName>
</protein>
<keyword evidence="1 6" id="KW-0245">EGF-like domain</keyword>